<feature type="compositionally biased region" description="Basic residues" evidence="20">
    <location>
        <begin position="528"/>
        <end position="538"/>
    </location>
</feature>
<evidence type="ECO:0000256" key="16">
    <source>
        <dbReference type="ARBA" id="ARBA00064981"/>
    </source>
</evidence>
<keyword evidence="12 17" id="KW-0234">DNA repair</keyword>
<dbReference type="GO" id="GO:0006303">
    <property type="term" value="P:double-strand break repair via nonhomologous end joining"/>
    <property type="evidence" value="ECO:0007669"/>
    <property type="project" value="TreeGrafter"/>
</dbReference>
<evidence type="ECO:0000256" key="9">
    <source>
        <dbReference type="ARBA" id="ARBA00022763"/>
    </source>
</evidence>
<keyword evidence="11 17" id="KW-0269">Exonuclease</keyword>
<gene>
    <name evidence="22" type="primary">mus-23</name>
    <name evidence="22" type="ORF">LOCC1_G000261</name>
</gene>
<evidence type="ECO:0000256" key="20">
    <source>
        <dbReference type="SAM" id="MobiDB-lite"/>
    </source>
</evidence>
<reference evidence="22 23" key="1">
    <citation type="submission" date="2018-05" db="EMBL/GenBank/DDBJ databases">
        <title>Genome sequencing and assembly of the regulated plant pathogen Lachnellula willkommii and related sister species for the development of diagnostic species identification markers.</title>
        <authorList>
            <person name="Giroux E."/>
            <person name="Bilodeau G."/>
        </authorList>
    </citation>
    <scope>NUCLEOTIDE SEQUENCE [LARGE SCALE GENOMIC DNA]</scope>
    <source>
        <strain evidence="22 23">CBS 160.35</strain>
    </source>
</reference>
<evidence type="ECO:0000259" key="21">
    <source>
        <dbReference type="SMART" id="SM01347"/>
    </source>
</evidence>
<keyword evidence="23" id="KW-1185">Reference proteome</keyword>
<feature type="compositionally biased region" description="Polar residues" evidence="20">
    <location>
        <begin position="658"/>
        <end position="672"/>
    </location>
</feature>
<comment type="function">
    <text evidence="17">Core component of the MRN complex, which plays a central role in double-strand break (DSB) repair, DNA recombination, maintenance of telomere integrity and meiosis. The MRN complex is involved in the repair of DNA double-strand breaks (DSBs) via homologous recombination (HR), an error-free mechanism which primarily occurs during S and G2 phases. The complex (1) mediates the end resection of damaged DNA, which generates proper single-stranded DNA, a key initial steps in HR, and is (2) required for the recruitment of other repair factors and efficient activation of ATM and ATR upon DNA damage. Within the MRN complex, MRE11 possesses both single-strand endonuclease activity and double-strand-specific 3'-5' exonuclease activity. MRE11 first endonucleolytically cleaves the 5' strand at DNA DSB ends to prevent non-homologous end joining (NHEJ) and licence HR. It then generates a single-stranded DNA gap via 3' to 5' exonucleolytic degradation, which is required for single-strand invasion and recombination.</text>
</comment>
<keyword evidence="7" id="KW-0479">Metal-binding</keyword>
<dbReference type="SUPFAM" id="SSF56300">
    <property type="entry name" value="Metallo-dependent phosphatases"/>
    <property type="match status" value="1"/>
</dbReference>
<dbReference type="OrthoDB" id="30417at2759"/>
<evidence type="ECO:0000256" key="13">
    <source>
        <dbReference type="ARBA" id="ARBA00023211"/>
    </source>
</evidence>
<dbReference type="GO" id="GO:0008296">
    <property type="term" value="F:3'-5'-DNA exonuclease activity"/>
    <property type="evidence" value="ECO:0007669"/>
    <property type="project" value="InterPro"/>
</dbReference>
<keyword evidence="8 17" id="KW-0255">Endonuclease</keyword>
<dbReference type="InterPro" id="IPR004843">
    <property type="entry name" value="Calcineurin-like_PHP"/>
</dbReference>
<feature type="domain" description="Mre11 DNA-binding" evidence="21">
    <location>
        <begin position="290"/>
        <end position="469"/>
    </location>
</feature>
<feature type="compositionally biased region" description="Acidic residues" evidence="20">
    <location>
        <begin position="629"/>
        <end position="638"/>
    </location>
</feature>
<evidence type="ECO:0000256" key="17">
    <source>
        <dbReference type="PIRNR" id="PIRNR000882"/>
    </source>
</evidence>
<evidence type="ECO:0000256" key="11">
    <source>
        <dbReference type="ARBA" id="ARBA00022839"/>
    </source>
</evidence>
<dbReference type="AlphaFoldDB" id="A0A8H8UI95"/>
<comment type="caution">
    <text evidence="22">The sequence shown here is derived from an EMBL/GenBank/DDBJ whole genome shotgun (WGS) entry which is preliminary data.</text>
</comment>
<dbReference type="Gene3D" id="3.60.21.10">
    <property type="match status" value="1"/>
</dbReference>
<evidence type="ECO:0000256" key="2">
    <source>
        <dbReference type="ARBA" id="ARBA00004123"/>
    </source>
</evidence>
<dbReference type="NCBIfam" id="TIGR00583">
    <property type="entry name" value="mre11"/>
    <property type="match status" value="1"/>
</dbReference>
<evidence type="ECO:0000256" key="6">
    <source>
        <dbReference type="ARBA" id="ARBA00022722"/>
    </source>
</evidence>
<evidence type="ECO:0000256" key="1">
    <source>
        <dbReference type="ARBA" id="ARBA00001936"/>
    </source>
</evidence>
<evidence type="ECO:0000256" key="18">
    <source>
        <dbReference type="PIRSR" id="PIRSR000882-1"/>
    </source>
</evidence>
<keyword evidence="9 17" id="KW-0227">DNA damage</keyword>
<keyword evidence="14 17" id="KW-0539">Nucleus</keyword>
<evidence type="ECO:0000256" key="14">
    <source>
        <dbReference type="ARBA" id="ARBA00023242"/>
    </source>
</evidence>
<dbReference type="Proteomes" id="UP000443090">
    <property type="component" value="Unassembled WGS sequence"/>
</dbReference>
<dbReference type="Pfam" id="PF00149">
    <property type="entry name" value="Metallophos"/>
    <property type="match status" value="1"/>
</dbReference>
<dbReference type="GO" id="GO:0035861">
    <property type="term" value="C:site of double-strand break"/>
    <property type="evidence" value="ECO:0007669"/>
    <property type="project" value="TreeGrafter"/>
</dbReference>
<evidence type="ECO:0000256" key="4">
    <source>
        <dbReference type="ARBA" id="ARBA00009028"/>
    </source>
</evidence>
<keyword evidence="5" id="KW-0158">Chromosome</keyword>
<dbReference type="InterPro" id="IPR038487">
    <property type="entry name" value="Mre11_capping_dom"/>
</dbReference>
<dbReference type="InterPro" id="IPR029052">
    <property type="entry name" value="Metallo-depent_PP-like"/>
</dbReference>
<comment type="similarity">
    <text evidence="4 17 19">Belongs to the MRE11/RAD32 family.</text>
</comment>
<evidence type="ECO:0000256" key="12">
    <source>
        <dbReference type="ARBA" id="ARBA00023204"/>
    </source>
</evidence>
<dbReference type="GO" id="GO:0000724">
    <property type="term" value="P:double-strand break repair via homologous recombination"/>
    <property type="evidence" value="ECO:0007669"/>
    <property type="project" value="TreeGrafter"/>
</dbReference>
<evidence type="ECO:0000313" key="23">
    <source>
        <dbReference type="Proteomes" id="UP000443090"/>
    </source>
</evidence>
<protein>
    <recommendedName>
        <fullName evidence="17">Double-strand break repair protein</fullName>
    </recommendedName>
</protein>
<dbReference type="GO" id="GO:0030145">
    <property type="term" value="F:manganese ion binding"/>
    <property type="evidence" value="ECO:0007669"/>
    <property type="project" value="UniProtKB-UniRule"/>
</dbReference>
<keyword evidence="6 17" id="KW-0540">Nuclease</keyword>
<keyword evidence="15 17" id="KW-0469">Meiosis</keyword>
<dbReference type="InterPro" id="IPR007281">
    <property type="entry name" value="Mre11_DNA-bd"/>
</dbReference>
<sequence length="700" mass="78239">MPPLRDADTIRILIATDSHVGYCERDPIRKDDSSRSFDEVMELAKSEDVDMVLLAGDLFHDNKPSRKSLYQVMRSLRKNCLGDKPCELEFLSDASTVFEGAFNNVNYEDPDINVAIPVFSIHGNHDDPTGEGHLCSLDILQASGLVNYFGRIPETDKIDVKPVLLQKGNTKLALFGLSSVRDERLFRTFRDGKVKFFRPRMQQDDWFNLMAVHQNHTAHNETGYLPENVLPDYMDLVVWGHEHECLIDPRLNPETMFHVMQPGSSVATSLIPAEAVTKHVAIVEVNGKNFEMKKHRLKTVRPFIYREIVLANEVRFKKLAKEKDNRTLLTAELMKVVDELIEEAKAEWLESQGDEAEEINEEDIPRPLIRLKVEATAPEGGKFDTENPQRFSNRFSDRVANVNDVVTFYKKKVASRRNKNDTDMPEESVLAAMAGIDNMKVEKFVREYLAAQSLKVLPQALFGDAIKQFVDKQDHRAMEIFVKDSLDGQMKELMSRGVDEEGDMDGIMEEHRAKMDAAFKAAGGVSTKPKKSRGKLLPRRPSWDSDVDGEWGDNASAYGSHDDDDVRAKPASRRGKAASKGSDDDASVVSAPTTKTRKAPAKKAPAKPRAPAKAPAKATGRGKKKVAEPSDDEDDDLVMMDAPPPSKAKPKRAAATKGRQSTINFSQSQAKPSTARELSDDEISDEDDAFEPAASSSRRR</sequence>
<proteinExistence type="inferred from homology"/>
<dbReference type="GO" id="GO:0000014">
    <property type="term" value="F:single-stranded DNA endodeoxyribonuclease activity"/>
    <property type="evidence" value="ECO:0007669"/>
    <property type="project" value="TreeGrafter"/>
</dbReference>
<feature type="compositionally biased region" description="Acidic residues" evidence="20">
    <location>
        <begin position="679"/>
        <end position="690"/>
    </location>
</feature>
<dbReference type="FunFam" id="3.60.21.10:FF:000011">
    <property type="entry name" value="Double-strand break repair protein"/>
    <property type="match status" value="1"/>
</dbReference>
<dbReference type="Pfam" id="PF04152">
    <property type="entry name" value="Mre11_DNA_bind"/>
    <property type="match status" value="1"/>
</dbReference>
<dbReference type="EMBL" id="QGMI01000007">
    <property type="protein sequence ID" value="TVY49708.1"/>
    <property type="molecule type" value="Genomic_DNA"/>
</dbReference>
<evidence type="ECO:0000256" key="10">
    <source>
        <dbReference type="ARBA" id="ARBA00022801"/>
    </source>
</evidence>
<name>A0A8H8UI95_9HELO</name>
<dbReference type="PIRSF" id="PIRSF000882">
    <property type="entry name" value="DSB_repair_MRE11"/>
    <property type="match status" value="1"/>
</dbReference>
<evidence type="ECO:0000256" key="3">
    <source>
        <dbReference type="ARBA" id="ARBA00004286"/>
    </source>
</evidence>
<evidence type="ECO:0000313" key="22">
    <source>
        <dbReference type="EMBL" id="TVY49708.1"/>
    </source>
</evidence>
<dbReference type="SMART" id="SM01347">
    <property type="entry name" value="Mre11_DNA_bind"/>
    <property type="match status" value="1"/>
</dbReference>
<dbReference type="GO" id="GO:0031573">
    <property type="term" value="P:mitotic intra-S DNA damage checkpoint signaling"/>
    <property type="evidence" value="ECO:0007669"/>
    <property type="project" value="TreeGrafter"/>
</dbReference>
<comment type="subunit">
    <text evidence="16">Component of the MRN complex composed of two heterodimers RAD50 and MRE11 associated with a single NBS1.</text>
</comment>
<keyword evidence="13 17" id="KW-0464">Manganese</keyword>
<keyword evidence="10 17" id="KW-0378">Hydrolase</keyword>
<comment type="cofactor">
    <cofactor evidence="1 17">
        <name>Mn(2+)</name>
        <dbReference type="ChEBI" id="CHEBI:29035"/>
    </cofactor>
</comment>
<feature type="compositionally biased region" description="Low complexity" evidence="20">
    <location>
        <begin position="607"/>
        <end position="619"/>
    </location>
</feature>
<dbReference type="GO" id="GO:0030870">
    <property type="term" value="C:Mre11 complex"/>
    <property type="evidence" value="ECO:0007669"/>
    <property type="project" value="UniProtKB-UniRule"/>
</dbReference>
<dbReference type="GO" id="GO:0007095">
    <property type="term" value="P:mitotic G2 DNA damage checkpoint signaling"/>
    <property type="evidence" value="ECO:0007669"/>
    <property type="project" value="TreeGrafter"/>
</dbReference>
<dbReference type="InterPro" id="IPR041796">
    <property type="entry name" value="Mre11_N"/>
</dbReference>
<dbReference type="InterPro" id="IPR003701">
    <property type="entry name" value="Mre11"/>
</dbReference>
<dbReference type="Gene3D" id="3.30.110.110">
    <property type="entry name" value="Mre11, capping domain"/>
    <property type="match status" value="1"/>
</dbReference>
<feature type="active site" description="Proton donor" evidence="18">
    <location>
        <position position="125"/>
    </location>
</feature>
<dbReference type="GO" id="GO:0097552">
    <property type="term" value="P:mitochondrial double-strand break repair via homologous recombination"/>
    <property type="evidence" value="ECO:0007669"/>
    <property type="project" value="TreeGrafter"/>
</dbReference>
<feature type="compositionally biased region" description="Basic residues" evidence="20">
    <location>
        <begin position="595"/>
        <end position="606"/>
    </location>
</feature>
<evidence type="ECO:0000256" key="19">
    <source>
        <dbReference type="RuleBase" id="RU003447"/>
    </source>
</evidence>
<dbReference type="PANTHER" id="PTHR10139:SF1">
    <property type="entry name" value="DOUBLE-STRAND BREAK REPAIR PROTEIN MRE11"/>
    <property type="match status" value="1"/>
</dbReference>
<evidence type="ECO:0000256" key="7">
    <source>
        <dbReference type="ARBA" id="ARBA00022723"/>
    </source>
</evidence>
<dbReference type="GO" id="GO:0042138">
    <property type="term" value="P:meiotic DNA double-strand break formation"/>
    <property type="evidence" value="ECO:0007669"/>
    <property type="project" value="TreeGrafter"/>
</dbReference>
<dbReference type="PANTHER" id="PTHR10139">
    <property type="entry name" value="DOUBLE-STRAND BREAK REPAIR PROTEIN MRE11"/>
    <property type="match status" value="1"/>
</dbReference>
<feature type="region of interest" description="Disordered" evidence="20">
    <location>
        <begin position="519"/>
        <end position="700"/>
    </location>
</feature>
<evidence type="ECO:0000256" key="15">
    <source>
        <dbReference type="ARBA" id="ARBA00023254"/>
    </source>
</evidence>
<dbReference type="GO" id="GO:0000723">
    <property type="term" value="P:telomere maintenance"/>
    <property type="evidence" value="ECO:0007669"/>
    <property type="project" value="TreeGrafter"/>
</dbReference>
<comment type="subcellular location">
    <subcellularLocation>
        <location evidence="3">Chromosome</location>
    </subcellularLocation>
    <subcellularLocation>
        <location evidence="2 17">Nucleus</location>
    </subcellularLocation>
</comment>
<organism evidence="22 23">
    <name type="scientific">Lachnellula occidentalis</name>
    <dbReference type="NCBI Taxonomy" id="215460"/>
    <lineage>
        <taxon>Eukaryota</taxon>
        <taxon>Fungi</taxon>
        <taxon>Dikarya</taxon>
        <taxon>Ascomycota</taxon>
        <taxon>Pezizomycotina</taxon>
        <taxon>Leotiomycetes</taxon>
        <taxon>Helotiales</taxon>
        <taxon>Lachnaceae</taxon>
        <taxon>Lachnellula</taxon>
    </lineage>
</organism>
<dbReference type="CDD" id="cd00840">
    <property type="entry name" value="MPP_Mre11_N"/>
    <property type="match status" value="1"/>
</dbReference>
<evidence type="ECO:0000256" key="5">
    <source>
        <dbReference type="ARBA" id="ARBA00022454"/>
    </source>
</evidence>
<evidence type="ECO:0000256" key="8">
    <source>
        <dbReference type="ARBA" id="ARBA00022759"/>
    </source>
</evidence>
<accession>A0A8H8UI95</accession>